<accession>A0AAV7NJG4</accession>
<evidence type="ECO:0000256" key="1">
    <source>
        <dbReference type="SAM" id="MobiDB-lite"/>
    </source>
</evidence>
<sequence>MLGALVLPRPLALPQPSLGAGQRAPRQGSLHGPGAPPPRFRASLVSLGRDALGWGRPQRVSGVPGYLGPRPHLLAAGLRGRPADGPLTPALSGGMGLRAPVVLSSLDLFGAPTGSEFLRLFGYRATAGGRSSGLIQVAPQNTVGFGFPGG</sequence>
<protein>
    <submittedName>
        <fullName evidence="2">Uncharacterized protein</fullName>
    </submittedName>
</protein>
<name>A0AAV7NJG4_PLEWA</name>
<gene>
    <name evidence="2" type="ORF">NDU88_002983</name>
</gene>
<feature type="region of interest" description="Disordered" evidence="1">
    <location>
        <begin position="14"/>
        <end position="39"/>
    </location>
</feature>
<dbReference type="AlphaFoldDB" id="A0AAV7NJG4"/>
<comment type="caution">
    <text evidence="2">The sequence shown here is derived from an EMBL/GenBank/DDBJ whole genome shotgun (WGS) entry which is preliminary data.</text>
</comment>
<proteinExistence type="predicted"/>
<evidence type="ECO:0000313" key="2">
    <source>
        <dbReference type="EMBL" id="KAJ1114752.1"/>
    </source>
</evidence>
<dbReference type="Proteomes" id="UP001066276">
    <property type="component" value="Chromosome 8"/>
</dbReference>
<organism evidence="2 3">
    <name type="scientific">Pleurodeles waltl</name>
    <name type="common">Iberian ribbed newt</name>
    <dbReference type="NCBI Taxonomy" id="8319"/>
    <lineage>
        <taxon>Eukaryota</taxon>
        <taxon>Metazoa</taxon>
        <taxon>Chordata</taxon>
        <taxon>Craniata</taxon>
        <taxon>Vertebrata</taxon>
        <taxon>Euteleostomi</taxon>
        <taxon>Amphibia</taxon>
        <taxon>Batrachia</taxon>
        <taxon>Caudata</taxon>
        <taxon>Salamandroidea</taxon>
        <taxon>Salamandridae</taxon>
        <taxon>Pleurodelinae</taxon>
        <taxon>Pleurodeles</taxon>
    </lineage>
</organism>
<evidence type="ECO:0000313" key="3">
    <source>
        <dbReference type="Proteomes" id="UP001066276"/>
    </source>
</evidence>
<keyword evidence="3" id="KW-1185">Reference proteome</keyword>
<dbReference type="EMBL" id="JANPWB010000012">
    <property type="protein sequence ID" value="KAJ1114752.1"/>
    <property type="molecule type" value="Genomic_DNA"/>
</dbReference>
<reference evidence="2" key="1">
    <citation type="journal article" date="2022" name="bioRxiv">
        <title>Sequencing and chromosome-scale assembly of the giantPleurodeles waltlgenome.</title>
        <authorList>
            <person name="Brown T."/>
            <person name="Elewa A."/>
            <person name="Iarovenko S."/>
            <person name="Subramanian E."/>
            <person name="Araus A.J."/>
            <person name="Petzold A."/>
            <person name="Susuki M."/>
            <person name="Suzuki K.-i.T."/>
            <person name="Hayashi T."/>
            <person name="Toyoda A."/>
            <person name="Oliveira C."/>
            <person name="Osipova E."/>
            <person name="Leigh N.D."/>
            <person name="Simon A."/>
            <person name="Yun M.H."/>
        </authorList>
    </citation>
    <scope>NUCLEOTIDE SEQUENCE</scope>
    <source>
        <strain evidence="2">20211129_DDA</strain>
        <tissue evidence="2">Liver</tissue>
    </source>
</reference>